<keyword evidence="2" id="KW-1185">Reference proteome</keyword>
<proteinExistence type="predicted"/>
<evidence type="ECO:0000313" key="2">
    <source>
        <dbReference type="Proteomes" id="UP000222366"/>
    </source>
</evidence>
<accession>A0A2D0KLB6</accession>
<comment type="caution">
    <text evidence="1">The sequence shown here is derived from an EMBL/GenBank/DDBJ whole genome shotgun (WGS) entry which is preliminary data.</text>
</comment>
<gene>
    <name evidence="1" type="ORF">Xsto_03247</name>
</gene>
<dbReference type="EMBL" id="NJAJ01000034">
    <property type="protein sequence ID" value="PHM64223.1"/>
    <property type="molecule type" value="Genomic_DNA"/>
</dbReference>
<name>A0A2D0KLB6_9GAMM</name>
<sequence>MYKYLYGKWKYLKGLVEGYGGIRLCDIRHYVRLENENMQDDEEVKHFEFPPESYQFSINNMDLDSKDFVGQIKFDIFVRPCLCICFSNKKNNAELFEKFEADVCIEFNVNCLIEFLKYIFETQFKGEVIAKNVYYYTDNAGLGTLSSQDAVFAKSIKYEHEDEFRIAVFLPYDYETLITVNGKKFKAFNKCECKLKTIKNGECHCYFSLLHNGLADGFKSYIRDIKKIKNN</sequence>
<dbReference type="AlphaFoldDB" id="A0A2D0KLB6"/>
<evidence type="ECO:0000313" key="1">
    <source>
        <dbReference type="EMBL" id="PHM64223.1"/>
    </source>
</evidence>
<dbReference type="Proteomes" id="UP000222366">
    <property type="component" value="Unassembled WGS sequence"/>
</dbReference>
<protein>
    <submittedName>
        <fullName evidence="1">Uncharacterized protein</fullName>
    </submittedName>
</protein>
<dbReference type="RefSeq" id="WP_099125698.1">
    <property type="nucleotide sequence ID" value="NZ_CAWNRH010000109.1"/>
</dbReference>
<organism evidence="1 2">
    <name type="scientific">Xenorhabdus stockiae</name>
    <dbReference type="NCBI Taxonomy" id="351614"/>
    <lineage>
        <taxon>Bacteria</taxon>
        <taxon>Pseudomonadati</taxon>
        <taxon>Pseudomonadota</taxon>
        <taxon>Gammaproteobacteria</taxon>
        <taxon>Enterobacterales</taxon>
        <taxon>Morganellaceae</taxon>
        <taxon>Xenorhabdus</taxon>
    </lineage>
</organism>
<reference evidence="1 2" key="1">
    <citation type="journal article" date="2017" name="Nat. Microbiol.">
        <title>Natural product diversity associated with the nematode symbionts Photorhabdus and Xenorhabdus.</title>
        <authorList>
            <person name="Tobias N.J."/>
            <person name="Wolff H."/>
            <person name="Djahanschiri B."/>
            <person name="Grundmann F."/>
            <person name="Kronenwerth M."/>
            <person name="Shi Y.M."/>
            <person name="Simonyi S."/>
            <person name="Grun P."/>
            <person name="Shapiro-Ilan D."/>
            <person name="Pidot S.J."/>
            <person name="Stinear T.P."/>
            <person name="Ebersberger I."/>
            <person name="Bode H.B."/>
        </authorList>
    </citation>
    <scope>NUCLEOTIDE SEQUENCE [LARGE SCALE GENOMIC DNA]</scope>
    <source>
        <strain evidence="1 2">DSM 17904</strain>
    </source>
</reference>